<accession>A0A0N5A0M0</accession>
<name>A0A0N5A0M0_PARTI</name>
<proteinExistence type="predicted"/>
<dbReference type="STRING" id="131310.A0A0N5A0M0"/>
<dbReference type="SUPFAM" id="SSF53300">
    <property type="entry name" value="vWA-like"/>
    <property type="match status" value="5"/>
</dbReference>
<evidence type="ECO:0000313" key="1">
    <source>
        <dbReference type="Proteomes" id="UP000038045"/>
    </source>
</evidence>
<dbReference type="AlphaFoldDB" id="A0A0N5A0M0"/>
<dbReference type="Gene3D" id="3.40.50.410">
    <property type="entry name" value="von Willebrand factor, type A domain"/>
    <property type="match status" value="1"/>
</dbReference>
<dbReference type="Proteomes" id="UP000038045">
    <property type="component" value="Unplaced"/>
</dbReference>
<reference evidence="2" key="1">
    <citation type="submission" date="2017-02" db="UniProtKB">
        <authorList>
            <consortium name="WormBaseParasite"/>
        </authorList>
    </citation>
    <scope>IDENTIFICATION</scope>
</reference>
<protein>
    <submittedName>
        <fullName evidence="2">VWFA domain-containing protein</fullName>
    </submittedName>
</protein>
<dbReference type="InterPro" id="IPR036465">
    <property type="entry name" value="vWFA_dom_sf"/>
</dbReference>
<dbReference type="WBParaSite" id="PTRK_0001497000.1">
    <property type="protein sequence ID" value="PTRK_0001497000.1"/>
    <property type="gene ID" value="PTRK_0001497000"/>
</dbReference>
<organism evidence="1 2">
    <name type="scientific">Parastrongyloides trichosuri</name>
    <name type="common">Possum-specific nematode worm</name>
    <dbReference type="NCBI Taxonomy" id="131310"/>
    <lineage>
        <taxon>Eukaryota</taxon>
        <taxon>Metazoa</taxon>
        <taxon>Ecdysozoa</taxon>
        <taxon>Nematoda</taxon>
        <taxon>Chromadorea</taxon>
        <taxon>Rhabditida</taxon>
        <taxon>Tylenchina</taxon>
        <taxon>Panagrolaimomorpha</taxon>
        <taxon>Strongyloidoidea</taxon>
        <taxon>Strongyloididae</taxon>
        <taxon>Parastrongyloides</taxon>
    </lineage>
</organism>
<keyword evidence="1" id="KW-1185">Reference proteome</keyword>
<evidence type="ECO:0000313" key="2">
    <source>
        <dbReference type="WBParaSite" id="PTRK_0001497000.1"/>
    </source>
</evidence>
<sequence>MKFNYSIILTFALVGIYSSLLTGKAISDTIVQQQLSTEVKCDEYFGLFFVDKSISGNNNIHSQINIINYFFNNNKKFSGNAFTSIVSQADKIIDNNYAVVGPSDFVNLRHQINNVVQESAGGENVSYYKLASGVRVNMNFNDHSKFPNNSAIIMFVDSHIAESSETKAILEEIRSSNPSVKTLALIYDDKYMNDAISLVGNEILVHKADDSSIDNLSKTIGWLIDNMCNSKLNNNAPTSNDGFFCNIAIGMETSSDILTSDLYIKERDVIANSLPTIIPDIERVAFAAFDREIHDIHYFGSFQSKDQFSNIVESVSSGSGSNIETIMEQFTYMTPPDCGKMSSFIFISENITGDIVKAQQYANILKNMGSLNFIILGTDLKPSDLAVFNPTSIYSFDFGNCDIDALLNYIQSALTCSTNGCVQPSPTPQPSCSGTTCNVAIAMDTSSDKLSPYYYQSEQSVLGENIVNILPDISQVALVGYDANVEQFYGPGSITSKTMFSYYVNQYQQNPGSSLSGILKRLTQLPQNGDEKLSTFVFISELNTADSQNVQYYAQILKNRGSLNFVIIGIDVHPSDLYSFTNPQNIFKYEPGDCDIQDLLNFFTSNIICSTGICSSTTTTTTTQSPCTTGTECNIVIAMDTSSDKLQQGDFQNEQNIVANYISGAINDFSRVMLMGYDTNVEQIYSFGSMYNKNSFVNNVNTYTQRPGSSLSKLFASLLSVPVPYNEKLSIYIFISEYNANEIQLSQYYAQQLKSRATINFIIIGNDVFPNYLLGLTNSENVFVYTLEDCDINLLVNFFTKNLDCYKESCISPTLPPITIPFTIPISTTTPKPDCLCYETVHNVQLAIDVSYDKIPTTLFGIEKEILNKISNIIPDFKQFAYLSYAENVQAFNNFNDFTTQYAYNNFVNSLTQTNGSRLSLAMKSLTQTTAPNSGVVTTYVMLSELSITEIEASVEYARILNSRGPINYIIFGDDILPSDIAHLYPTNIFTVTLGECDIDNLIIDIEKTIQSSEVCYNDPKKCQIITTTIKPQCEKKFIFAIDSSTQFLDSDEFNYQKKILSQNVTTQIVSDYKNVALINYDVNPYIDNYFFGNINDWTSFNNDINSITQGGSQLNLDKLLQALTNEQLPEPNLTIFIFISQKLNNLQNSIVNAEKLLSIGT</sequence>